<protein>
    <recommendedName>
        <fullName evidence="2">Leucine-rich repeat domain-containing protein</fullName>
    </recommendedName>
</protein>
<dbReference type="Gene3D" id="3.80.10.10">
    <property type="entry name" value="Ribonuclease Inhibitor"/>
    <property type="match status" value="1"/>
</dbReference>
<name>A0A0F9SEL2_9ZZZZ</name>
<dbReference type="SUPFAM" id="SSF52075">
    <property type="entry name" value="Outer arm dynein light chain 1"/>
    <property type="match status" value="1"/>
</dbReference>
<comment type="caution">
    <text evidence="1">The sequence shown here is derived from an EMBL/GenBank/DDBJ whole genome shotgun (WGS) entry which is preliminary data.</text>
</comment>
<proteinExistence type="predicted"/>
<evidence type="ECO:0008006" key="2">
    <source>
        <dbReference type="Google" id="ProtNLM"/>
    </source>
</evidence>
<dbReference type="EMBL" id="LAZR01002038">
    <property type="protein sequence ID" value="KKN35436.1"/>
    <property type="molecule type" value="Genomic_DNA"/>
</dbReference>
<dbReference type="AlphaFoldDB" id="A0A0F9SEL2"/>
<sequence length="87" mass="10287">MVVNYKNNNKEIFFLELMIYGVCYDGALEKFLWPVFEELIIMGFDKTLYLRGKRLEYLPESIGNLKSIKILDLANNKLTYLPDFLKN</sequence>
<dbReference type="InterPro" id="IPR032675">
    <property type="entry name" value="LRR_dom_sf"/>
</dbReference>
<organism evidence="1">
    <name type="scientific">marine sediment metagenome</name>
    <dbReference type="NCBI Taxonomy" id="412755"/>
    <lineage>
        <taxon>unclassified sequences</taxon>
        <taxon>metagenomes</taxon>
        <taxon>ecological metagenomes</taxon>
    </lineage>
</organism>
<evidence type="ECO:0000313" key="1">
    <source>
        <dbReference type="EMBL" id="KKN35436.1"/>
    </source>
</evidence>
<reference evidence="1" key="1">
    <citation type="journal article" date="2015" name="Nature">
        <title>Complex archaea that bridge the gap between prokaryotes and eukaryotes.</title>
        <authorList>
            <person name="Spang A."/>
            <person name="Saw J.H."/>
            <person name="Jorgensen S.L."/>
            <person name="Zaremba-Niedzwiedzka K."/>
            <person name="Martijn J."/>
            <person name="Lind A.E."/>
            <person name="van Eijk R."/>
            <person name="Schleper C."/>
            <person name="Guy L."/>
            <person name="Ettema T.J."/>
        </authorList>
    </citation>
    <scope>NUCLEOTIDE SEQUENCE</scope>
</reference>
<gene>
    <name evidence="1" type="ORF">LCGC14_0783790</name>
</gene>
<accession>A0A0F9SEL2</accession>